<evidence type="ECO:0000313" key="2">
    <source>
        <dbReference type="Proteomes" id="UP000886653"/>
    </source>
</evidence>
<dbReference type="InterPro" id="IPR029063">
    <property type="entry name" value="SAM-dependent_MTases_sf"/>
</dbReference>
<reference evidence="1" key="1">
    <citation type="submission" date="2013-11" db="EMBL/GenBank/DDBJ databases">
        <title>Genome sequence of the fusiform rust pathogen reveals effectors for host alternation and coevolution with pine.</title>
        <authorList>
            <consortium name="DOE Joint Genome Institute"/>
            <person name="Smith K."/>
            <person name="Pendleton A."/>
            <person name="Kubisiak T."/>
            <person name="Anderson C."/>
            <person name="Salamov A."/>
            <person name="Aerts A."/>
            <person name="Riley R."/>
            <person name="Clum A."/>
            <person name="Lindquist E."/>
            <person name="Ence D."/>
            <person name="Campbell M."/>
            <person name="Kronenberg Z."/>
            <person name="Feau N."/>
            <person name="Dhillon B."/>
            <person name="Hamelin R."/>
            <person name="Burleigh J."/>
            <person name="Smith J."/>
            <person name="Yandell M."/>
            <person name="Nelson C."/>
            <person name="Grigoriev I."/>
            <person name="Davis J."/>
        </authorList>
    </citation>
    <scope>NUCLEOTIDE SEQUENCE</scope>
    <source>
        <strain evidence="1">G11</strain>
    </source>
</reference>
<dbReference type="Proteomes" id="UP000886653">
    <property type="component" value="Unassembled WGS sequence"/>
</dbReference>
<organism evidence="1 2">
    <name type="scientific">Cronartium quercuum f. sp. fusiforme G11</name>
    <dbReference type="NCBI Taxonomy" id="708437"/>
    <lineage>
        <taxon>Eukaryota</taxon>
        <taxon>Fungi</taxon>
        <taxon>Dikarya</taxon>
        <taxon>Basidiomycota</taxon>
        <taxon>Pucciniomycotina</taxon>
        <taxon>Pucciniomycetes</taxon>
        <taxon>Pucciniales</taxon>
        <taxon>Coleosporiaceae</taxon>
        <taxon>Cronartium</taxon>
    </lineage>
</organism>
<dbReference type="GO" id="GO:0005737">
    <property type="term" value="C:cytoplasm"/>
    <property type="evidence" value="ECO:0007669"/>
    <property type="project" value="TreeGrafter"/>
</dbReference>
<dbReference type="Pfam" id="PF10294">
    <property type="entry name" value="Methyltransf_16"/>
    <property type="match status" value="2"/>
</dbReference>
<dbReference type="Gene3D" id="3.40.50.150">
    <property type="entry name" value="Vaccinia Virus protein VP39"/>
    <property type="match status" value="1"/>
</dbReference>
<name>A0A9P6NG27_9BASI</name>
<gene>
    <name evidence="1" type="ORF">CROQUDRAFT_79419</name>
</gene>
<dbReference type="SUPFAM" id="SSF53335">
    <property type="entry name" value="S-adenosyl-L-methionine-dependent methyltransferases"/>
    <property type="match status" value="1"/>
</dbReference>
<proteinExistence type="predicted"/>
<dbReference type="InterPro" id="IPR019410">
    <property type="entry name" value="Methyltransf_16"/>
</dbReference>
<dbReference type="GO" id="GO:0008757">
    <property type="term" value="F:S-adenosylmethionine-dependent methyltransferase activity"/>
    <property type="evidence" value="ECO:0007669"/>
    <property type="project" value="UniProtKB-ARBA"/>
</dbReference>
<accession>A0A9P6NG27</accession>
<keyword evidence="2" id="KW-1185">Reference proteome</keyword>
<dbReference type="PANTHER" id="PTHR14614:SF162">
    <property type="entry name" value="EXPRESSED PROTEIN"/>
    <property type="match status" value="1"/>
</dbReference>
<dbReference type="EMBL" id="MU167286">
    <property type="protein sequence ID" value="KAG0144942.1"/>
    <property type="molecule type" value="Genomic_DNA"/>
</dbReference>
<dbReference type="OrthoDB" id="194386at2759"/>
<evidence type="ECO:0000313" key="1">
    <source>
        <dbReference type="EMBL" id="KAG0144942.1"/>
    </source>
</evidence>
<comment type="caution">
    <text evidence="1">The sequence shown here is derived from an EMBL/GenBank/DDBJ whole genome shotgun (WGS) entry which is preliminary data.</text>
</comment>
<dbReference type="PANTHER" id="PTHR14614">
    <property type="entry name" value="HEPATOCELLULAR CARCINOMA-ASSOCIATED ANTIGEN"/>
    <property type="match status" value="1"/>
</dbReference>
<sequence>MESHETRRLPPLPSHSTKHLRQLDYVLSPLVYPTTGPSEAIQVTLLQNDACGTSTGATLWLGAQILSAYLLSESTNRPGNGRRYAIEIGAGTGLVSITLSALGYCVLATDIEPSMTDVLMPNMQSWMASSSQWSGPMCVCSLDWNCSIDWLSIRSCLHSVTQPGFVQDVVFNLNLNLNTNRIGESSPEEMTIEGPVEFDLIVTSDTVYTPELVEPLLKTLLELSGTSRRPPPIYLALERRDPTLVEDFLAKAKQSNFKTDRISHSTLVKITEKMSWKLDDWEGAEIWKLRKRTQILKFKQTFESSSKKIEIQ</sequence>
<dbReference type="AlphaFoldDB" id="A0A9P6NG27"/>
<dbReference type="GO" id="GO:0005634">
    <property type="term" value="C:nucleus"/>
    <property type="evidence" value="ECO:0007669"/>
    <property type="project" value="TreeGrafter"/>
</dbReference>
<protein>
    <submittedName>
        <fullName evidence="1">Uncharacterized protein</fullName>
    </submittedName>
</protein>